<dbReference type="Pfam" id="PF18885">
    <property type="entry name" value="DUF5648"/>
    <property type="match status" value="1"/>
</dbReference>
<proteinExistence type="predicted"/>
<evidence type="ECO:0000313" key="3">
    <source>
        <dbReference type="Proteomes" id="UP000594262"/>
    </source>
</evidence>
<accession>A0A7M5XAX5</accession>
<dbReference type="InterPro" id="IPR043708">
    <property type="entry name" value="DUF5648"/>
</dbReference>
<dbReference type="AlphaFoldDB" id="A0A7M5XAX5"/>
<dbReference type="OrthoDB" id="9971254at2759"/>
<name>A0A7M5XAX5_9CNID</name>
<protein>
    <recommendedName>
        <fullName evidence="1">DUF5648 domain-containing protein</fullName>
    </recommendedName>
</protein>
<evidence type="ECO:0000259" key="1">
    <source>
        <dbReference type="Pfam" id="PF18885"/>
    </source>
</evidence>
<feature type="domain" description="DUF5648" evidence="1">
    <location>
        <begin position="6"/>
        <end position="133"/>
    </location>
</feature>
<keyword evidence="3" id="KW-1185">Reference proteome</keyword>
<dbReference type="Proteomes" id="UP000594262">
    <property type="component" value="Unplaced"/>
</dbReference>
<reference evidence="2" key="1">
    <citation type="submission" date="2021-01" db="UniProtKB">
        <authorList>
            <consortium name="EnsemblMetazoa"/>
        </authorList>
    </citation>
    <scope>IDENTIFICATION</scope>
</reference>
<evidence type="ECO:0000313" key="2">
    <source>
        <dbReference type="EnsemblMetazoa" id="CLYHEMP020010.1"/>
    </source>
</evidence>
<dbReference type="EnsemblMetazoa" id="CLYHEMT020010.1">
    <property type="protein sequence ID" value="CLYHEMP020010.1"/>
    <property type="gene ID" value="CLYHEMG020010"/>
</dbReference>
<organism evidence="2 3">
    <name type="scientific">Clytia hemisphaerica</name>
    <dbReference type="NCBI Taxonomy" id="252671"/>
    <lineage>
        <taxon>Eukaryota</taxon>
        <taxon>Metazoa</taxon>
        <taxon>Cnidaria</taxon>
        <taxon>Hydrozoa</taxon>
        <taxon>Hydroidolina</taxon>
        <taxon>Leptothecata</taxon>
        <taxon>Obeliida</taxon>
        <taxon>Clytiidae</taxon>
        <taxon>Clytia</taxon>
    </lineage>
</organism>
<sequence>VLDVVPLFQFFSQRNRDHFHTYNQREATRRYRLKRNNNVVCRILRRGLPEGTRPLYRYFDGSHRRRSRTLNDHFMTTIEAETRSAEFRSYRRRSIAGYCFTSQKSDTLPLHRYHLKTGNVRDHYYTTEENGPQGYTLDDFTDPCYVYPA</sequence>